<proteinExistence type="predicted"/>
<reference evidence="6 7" key="1">
    <citation type="submission" date="2023-03" db="EMBL/GenBank/DDBJ databases">
        <title>NovoSphingobium album sp. nov. isolated from polycyclic aromatic hydrocarbons- and heavy-metal polluted soil.</title>
        <authorList>
            <person name="Liu Z."/>
            <person name="Wang K."/>
        </authorList>
    </citation>
    <scope>NUCLEOTIDE SEQUENCE [LARGE SCALE GENOMIC DNA]</scope>
    <source>
        <strain evidence="6 7">H3SJ31-1</strain>
    </source>
</reference>
<dbReference type="SUPFAM" id="SSF48498">
    <property type="entry name" value="Tetracyclin repressor-like, C-terminal domain"/>
    <property type="match status" value="1"/>
</dbReference>
<feature type="DNA-binding region" description="H-T-H motif" evidence="4">
    <location>
        <begin position="40"/>
        <end position="59"/>
    </location>
</feature>
<dbReference type="PANTHER" id="PTHR30055:SF234">
    <property type="entry name" value="HTH-TYPE TRANSCRIPTIONAL REGULATOR BETI"/>
    <property type="match status" value="1"/>
</dbReference>
<evidence type="ECO:0000256" key="3">
    <source>
        <dbReference type="ARBA" id="ARBA00023163"/>
    </source>
</evidence>
<evidence type="ECO:0000256" key="1">
    <source>
        <dbReference type="ARBA" id="ARBA00023015"/>
    </source>
</evidence>
<keyword evidence="7" id="KW-1185">Reference proteome</keyword>
<evidence type="ECO:0000256" key="4">
    <source>
        <dbReference type="PROSITE-ProRule" id="PRU00335"/>
    </source>
</evidence>
<dbReference type="PROSITE" id="PS50977">
    <property type="entry name" value="HTH_TETR_2"/>
    <property type="match status" value="1"/>
</dbReference>
<sequence length="195" mass="21136">MEGDKIDRPARKPRADAQRNRALLLQAAKTVFAEKGAEASLDEIARAAGVGAGTLYRHFPHRDALIEAVYRNEMEQLAQAAERFSEALPPVEALRAWMLLFVEYMGTKHAMAAALTSLSRGPGELYAASGARLQATIDQLAENAVRSGEVRLEIEPLELLRAIAAVASVGAGPDWEANARRLVDILIAGIRARPE</sequence>
<evidence type="ECO:0000259" key="5">
    <source>
        <dbReference type="PROSITE" id="PS50977"/>
    </source>
</evidence>
<dbReference type="EMBL" id="JARESE010000010">
    <property type="protein sequence ID" value="MDE8650723.1"/>
    <property type="molecule type" value="Genomic_DNA"/>
</dbReference>
<protein>
    <submittedName>
        <fullName evidence="6">Helix-turn-helix domain containing protein</fullName>
    </submittedName>
</protein>
<comment type="caution">
    <text evidence="6">The sequence shown here is derived from an EMBL/GenBank/DDBJ whole genome shotgun (WGS) entry which is preliminary data.</text>
</comment>
<keyword evidence="3" id="KW-0804">Transcription</keyword>
<evidence type="ECO:0000313" key="7">
    <source>
        <dbReference type="Proteomes" id="UP001216253"/>
    </source>
</evidence>
<evidence type="ECO:0000313" key="6">
    <source>
        <dbReference type="EMBL" id="MDE8650723.1"/>
    </source>
</evidence>
<keyword evidence="2 4" id="KW-0238">DNA-binding</keyword>
<dbReference type="InterPro" id="IPR049445">
    <property type="entry name" value="TetR_SbtR-like_C"/>
</dbReference>
<dbReference type="Pfam" id="PF00440">
    <property type="entry name" value="TetR_N"/>
    <property type="match status" value="1"/>
</dbReference>
<dbReference type="PRINTS" id="PR00455">
    <property type="entry name" value="HTHTETR"/>
</dbReference>
<gene>
    <name evidence="6" type="ORF">PYV00_03190</name>
</gene>
<keyword evidence="1" id="KW-0805">Transcription regulation</keyword>
<name>A0ABT5WL13_9SPHN</name>
<organism evidence="6 7">
    <name type="scientific">Novosphingobium album</name>
    <name type="common">ex Liu et al. 2023</name>
    <dbReference type="NCBI Taxonomy" id="3031130"/>
    <lineage>
        <taxon>Bacteria</taxon>
        <taxon>Pseudomonadati</taxon>
        <taxon>Pseudomonadota</taxon>
        <taxon>Alphaproteobacteria</taxon>
        <taxon>Sphingomonadales</taxon>
        <taxon>Sphingomonadaceae</taxon>
        <taxon>Novosphingobium</taxon>
    </lineage>
</organism>
<evidence type="ECO:0000256" key="2">
    <source>
        <dbReference type="ARBA" id="ARBA00023125"/>
    </source>
</evidence>
<dbReference type="SUPFAM" id="SSF46689">
    <property type="entry name" value="Homeodomain-like"/>
    <property type="match status" value="1"/>
</dbReference>
<dbReference type="PANTHER" id="PTHR30055">
    <property type="entry name" value="HTH-TYPE TRANSCRIPTIONAL REGULATOR RUTR"/>
    <property type="match status" value="1"/>
</dbReference>
<dbReference type="InterPro" id="IPR009057">
    <property type="entry name" value="Homeodomain-like_sf"/>
</dbReference>
<dbReference type="RefSeq" id="WP_275226806.1">
    <property type="nucleotide sequence ID" value="NZ_JARESE010000010.1"/>
</dbReference>
<feature type="domain" description="HTH tetR-type" evidence="5">
    <location>
        <begin position="18"/>
        <end position="77"/>
    </location>
</feature>
<dbReference type="Proteomes" id="UP001216253">
    <property type="component" value="Unassembled WGS sequence"/>
</dbReference>
<accession>A0ABT5WL13</accession>
<dbReference type="Pfam" id="PF21597">
    <property type="entry name" value="TetR_C_43"/>
    <property type="match status" value="1"/>
</dbReference>
<dbReference type="InterPro" id="IPR001647">
    <property type="entry name" value="HTH_TetR"/>
</dbReference>
<dbReference type="InterPro" id="IPR050109">
    <property type="entry name" value="HTH-type_TetR-like_transc_reg"/>
</dbReference>
<dbReference type="InterPro" id="IPR036271">
    <property type="entry name" value="Tet_transcr_reg_TetR-rel_C_sf"/>
</dbReference>
<dbReference type="Gene3D" id="1.10.357.10">
    <property type="entry name" value="Tetracycline Repressor, domain 2"/>
    <property type="match status" value="1"/>
</dbReference>